<gene>
    <name evidence="1" type="ORF">OMP38_03235</name>
</gene>
<reference evidence="1 2" key="1">
    <citation type="submission" date="2022-10" db="EMBL/GenBank/DDBJ databases">
        <title>Comparative genomic analysis of Cohnella hashimotonis sp. nov., isolated from the International Space Station.</title>
        <authorList>
            <person name="Simpson A."/>
            <person name="Venkateswaran K."/>
        </authorList>
    </citation>
    <scope>NUCLEOTIDE SEQUENCE [LARGE SCALE GENOMIC DNA]</scope>
    <source>
        <strain evidence="1 2">DSM 18997</strain>
    </source>
</reference>
<dbReference type="AlphaFoldDB" id="A0A9X4KH42"/>
<name>A0A9X4KH42_9BACL</name>
<proteinExistence type="predicted"/>
<protein>
    <submittedName>
        <fullName evidence="1">Uncharacterized protein</fullName>
    </submittedName>
</protein>
<accession>A0A9X4KH42</accession>
<evidence type="ECO:0000313" key="2">
    <source>
        <dbReference type="Proteomes" id="UP001153387"/>
    </source>
</evidence>
<organism evidence="1 2">
    <name type="scientific">Cohnella ginsengisoli</name>
    <dbReference type="NCBI Taxonomy" id="425004"/>
    <lineage>
        <taxon>Bacteria</taxon>
        <taxon>Bacillati</taxon>
        <taxon>Bacillota</taxon>
        <taxon>Bacilli</taxon>
        <taxon>Bacillales</taxon>
        <taxon>Paenibacillaceae</taxon>
        <taxon>Cohnella</taxon>
    </lineage>
</organism>
<evidence type="ECO:0000313" key="1">
    <source>
        <dbReference type="EMBL" id="MDG0789977.1"/>
    </source>
</evidence>
<dbReference type="RefSeq" id="WP_277563863.1">
    <property type="nucleotide sequence ID" value="NZ_JAPDHZ010000002.1"/>
</dbReference>
<keyword evidence="2" id="KW-1185">Reference proteome</keyword>
<dbReference type="Proteomes" id="UP001153387">
    <property type="component" value="Unassembled WGS sequence"/>
</dbReference>
<comment type="caution">
    <text evidence="1">The sequence shown here is derived from an EMBL/GenBank/DDBJ whole genome shotgun (WGS) entry which is preliminary data.</text>
</comment>
<sequence>MRFAVRQKLLAIKPKVPPHDAVKGYLLRNSVNTIVNRLQAKLPSKTFNFFRQGNLAAAQYNILGMPSKIVYGSSKDIDDAHIKAVFAPLRTVRKFDHVSANKSRDIYVGMKAEGGN</sequence>
<dbReference type="EMBL" id="JAPDHZ010000002">
    <property type="protein sequence ID" value="MDG0789977.1"/>
    <property type="molecule type" value="Genomic_DNA"/>
</dbReference>